<reference evidence="2 3" key="3">
    <citation type="journal article" date="2014" name="Genome Announc.">
        <title>Genome Sequence of the Microsporidian Species Nematocida sp1 Strain ERTm6 (ATCC PRA-372).</title>
        <authorList>
            <person name="Bakowski M.A."/>
            <person name="Priest M."/>
            <person name="Young S."/>
            <person name="Cuomo C.A."/>
            <person name="Troemel E.R."/>
        </authorList>
    </citation>
    <scope>NUCLEOTIDE SEQUENCE [LARGE SCALE GENOMIC DNA]</scope>
    <source>
        <strain evidence="2 3">ERTm6</strain>
    </source>
</reference>
<evidence type="ECO:0000313" key="2">
    <source>
        <dbReference type="EMBL" id="KFG26311.1"/>
    </source>
</evidence>
<reference evidence="1" key="1">
    <citation type="submission" date="2011-03" db="EMBL/GenBank/DDBJ databases">
        <title>The Genome Sequence of Nematocida sp1 strain ERTm2.</title>
        <authorList>
            <consortium name="The Broad Institute Genome Sequencing Platform"/>
            <consortium name="The Broad Institute Genome Sequencing Center for Infectious Disease"/>
            <person name="Cuomo C."/>
            <person name="Troemel E."/>
            <person name="Young S.K."/>
            <person name="Zeng Q."/>
            <person name="Gargeya S."/>
            <person name="Fitzgerald M."/>
            <person name="Haas B."/>
            <person name="Abouelleil A."/>
            <person name="Alvarado L."/>
            <person name="Arachchi H.M."/>
            <person name="Berlin A."/>
            <person name="Brown A."/>
            <person name="Chapman S.B."/>
            <person name="Chen Z."/>
            <person name="Dunbar C."/>
            <person name="Freedman E."/>
            <person name="Gearin G."/>
            <person name="Gellesch M."/>
            <person name="Goldberg J."/>
            <person name="Griggs A."/>
            <person name="Gujja S."/>
            <person name="Heilman E.R."/>
            <person name="Heiman D."/>
            <person name="Howarth C."/>
            <person name="Larson L."/>
            <person name="Lui A."/>
            <person name="MacDonald P.J.P."/>
            <person name="Mehta T."/>
            <person name="Montmayeur A."/>
            <person name="Murphy C."/>
            <person name="Neiman D."/>
            <person name="Pearson M."/>
            <person name="Priest M."/>
            <person name="Roberts A."/>
            <person name="Saif S."/>
            <person name="Shea T."/>
            <person name="Shenoy N."/>
            <person name="Sisk P."/>
            <person name="Stolte C."/>
            <person name="Sykes S."/>
            <person name="White J."/>
            <person name="Yandava C."/>
            <person name="Wortman J."/>
            <person name="Nusbaum C."/>
            <person name="Birren B."/>
        </authorList>
    </citation>
    <scope>NUCLEOTIDE SEQUENCE</scope>
    <source>
        <strain evidence="1">ERTm2</strain>
    </source>
</reference>
<gene>
    <name evidence="1" type="ORF">NERG_00717</name>
    <name evidence="2" type="ORF">NESG_01431</name>
</gene>
<reference evidence="2" key="2">
    <citation type="submission" date="2012-10" db="EMBL/GenBank/DDBJ databases">
        <authorList>
            <consortium name="The Broad Institute Genome Sequencing Platform"/>
            <consortium name="The Broad Institute Genome Sequencing Center for Infectious Disease"/>
            <person name="Cuomo C."/>
            <person name="Troemel E."/>
            <person name="Walker B."/>
            <person name="Young S.K."/>
            <person name="Zeng Q."/>
            <person name="Gargeya S."/>
            <person name="Fitzgerald M."/>
            <person name="Haas B."/>
            <person name="Abouelleil A."/>
            <person name="Alvarado L."/>
            <person name="Arachchi H.M."/>
            <person name="Berlin A.M."/>
            <person name="Chapman S.B."/>
            <person name="Goldberg J."/>
            <person name="Griggs A."/>
            <person name="Gujja S."/>
            <person name="Hansen M."/>
            <person name="Howarth C."/>
            <person name="Imamovic A."/>
            <person name="Larimer J."/>
            <person name="McCowan C."/>
            <person name="Murphy C."/>
            <person name="Neiman D."/>
            <person name="Pearson M."/>
            <person name="Priest M."/>
            <person name="Roberts A."/>
            <person name="Saif S."/>
            <person name="Shea T."/>
            <person name="Sisk P."/>
            <person name="Sykes S."/>
            <person name="Wortman J."/>
            <person name="Nusbaum C."/>
            <person name="Birren B."/>
        </authorList>
    </citation>
    <scope>NUCLEOTIDE SEQUENCE</scope>
    <source>
        <strain evidence="2">ERTm6</strain>
    </source>
</reference>
<proteinExistence type="predicted"/>
<dbReference type="HOGENOM" id="CLU_3106929_0_0_1"/>
<name>H8ZAW8_NEMA1</name>
<protein>
    <submittedName>
        <fullName evidence="1">Uncharacterized protein</fullName>
    </submittedName>
</protein>
<sequence>MKFTGEKLKKVKGVFTALSSVIDETLHIGPLAVMDTDVEIITKWDFGSSEL</sequence>
<evidence type="ECO:0000313" key="3">
    <source>
        <dbReference type="Proteomes" id="UP000054524"/>
    </source>
</evidence>
<keyword evidence="3" id="KW-1185">Reference proteome</keyword>
<dbReference type="Proteomes" id="UP000005622">
    <property type="component" value="Unassembled WGS sequence"/>
</dbReference>
<dbReference type="AlphaFoldDB" id="H8ZAW8"/>
<evidence type="ECO:0000313" key="1">
    <source>
        <dbReference type="EMBL" id="EHY66021.1"/>
    </source>
</evidence>
<accession>A0A086J2E3</accession>
<accession>H8ZAW8</accession>
<organism evidence="1">
    <name type="scientific">Nematocida ausubeli (strain ATCC PRA-371 / ERTm2)</name>
    <name type="common">Nematode killer fungus</name>
    <dbReference type="NCBI Taxonomy" id="1913371"/>
    <lineage>
        <taxon>Eukaryota</taxon>
        <taxon>Fungi</taxon>
        <taxon>Fungi incertae sedis</taxon>
        <taxon>Microsporidia</taxon>
        <taxon>Nematocida</taxon>
    </lineage>
</organism>
<dbReference type="OrthoDB" id="2186645at2759"/>
<dbReference type="Proteomes" id="UP000054524">
    <property type="component" value="Unassembled WGS sequence"/>
</dbReference>
<dbReference type="EMBL" id="JH604634">
    <property type="protein sequence ID" value="EHY66021.1"/>
    <property type="molecule type" value="Genomic_DNA"/>
</dbReference>
<dbReference type="EMBL" id="AKIJ01000003">
    <property type="protein sequence ID" value="KFG26311.1"/>
    <property type="molecule type" value="Genomic_DNA"/>
</dbReference>